<dbReference type="EMBL" id="JABTTQ020000007">
    <property type="protein sequence ID" value="KAK6152461.1"/>
    <property type="molecule type" value="Genomic_DNA"/>
</dbReference>
<name>A0ABR0X0W9_REHGL</name>
<reference evidence="2 3" key="1">
    <citation type="journal article" date="2021" name="Comput. Struct. Biotechnol. J.">
        <title>De novo genome assembly of the potent medicinal plant Rehmannia glutinosa using nanopore technology.</title>
        <authorList>
            <person name="Ma L."/>
            <person name="Dong C."/>
            <person name="Song C."/>
            <person name="Wang X."/>
            <person name="Zheng X."/>
            <person name="Niu Y."/>
            <person name="Chen S."/>
            <person name="Feng W."/>
        </authorList>
    </citation>
    <scope>NUCLEOTIDE SEQUENCE [LARGE SCALE GENOMIC DNA]</scope>
    <source>
        <strain evidence="2">DH-2019</strain>
    </source>
</reference>
<keyword evidence="3" id="KW-1185">Reference proteome</keyword>
<organism evidence="2 3">
    <name type="scientific">Rehmannia glutinosa</name>
    <name type="common">Chinese foxglove</name>
    <dbReference type="NCBI Taxonomy" id="99300"/>
    <lineage>
        <taxon>Eukaryota</taxon>
        <taxon>Viridiplantae</taxon>
        <taxon>Streptophyta</taxon>
        <taxon>Embryophyta</taxon>
        <taxon>Tracheophyta</taxon>
        <taxon>Spermatophyta</taxon>
        <taxon>Magnoliopsida</taxon>
        <taxon>eudicotyledons</taxon>
        <taxon>Gunneridae</taxon>
        <taxon>Pentapetalae</taxon>
        <taxon>asterids</taxon>
        <taxon>lamiids</taxon>
        <taxon>Lamiales</taxon>
        <taxon>Orobanchaceae</taxon>
        <taxon>Rehmannieae</taxon>
        <taxon>Rehmannia</taxon>
    </lineage>
</organism>
<evidence type="ECO:0000313" key="3">
    <source>
        <dbReference type="Proteomes" id="UP001318860"/>
    </source>
</evidence>
<gene>
    <name evidence="2" type="ORF">DH2020_015096</name>
</gene>
<dbReference type="Proteomes" id="UP001318860">
    <property type="component" value="Unassembled WGS sequence"/>
</dbReference>
<sequence>MSKKKLILETNRLVFLLIFFSFHVLGTSTIEHSRTKKEETRSNSISDFETKEFSLKLFRCNEDYDYILEMNEVATGKETFYALFPSEISGKMKMEAKEVYLGLKMVVPVTEEVYPDIESKYNLSLQERLEGWTVEIRERTGTTKTEKNLHGEPWIWLWRAGIEKDEKRSGSTLQFRIMGTSISNPKKTPRFLMGGKRESNLKNE</sequence>
<evidence type="ECO:0000256" key="1">
    <source>
        <dbReference type="SAM" id="MobiDB-lite"/>
    </source>
</evidence>
<comment type="caution">
    <text evidence="2">The sequence shown here is derived from an EMBL/GenBank/DDBJ whole genome shotgun (WGS) entry which is preliminary data.</text>
</comment>
<evidence type="ECO:0000313" key="2">
    <source>
        <dbReference type="EMBL" id="KAK6152461.1"/>
    </source>
</evidence>
<accession>A0ABR0X0W9</accession>
<feature type="region of interest" description="Disordered" evidence="1">
    <location>
        <begin position="184"/>
        <end position="204"/>
    </location>
</feature>
<protein>
    <submittedName>
        <fullName evidence="2">Uncharacterized protein</fullName>
    </submittedName>
</protein>
<proteinExistence type="predicted"/>
<feature type="compositionally biased region" description="Basic and acidic residues" evidence="1">
    <location>
        <begin position="195"/>
        <end position="204"/>
    </location>
</feature>